<dbReference type="PROSITE" id="PS51318">
    <property type="entry name" value="TAT"/>
    <property type="match status" value="1"/>
</dbReference>
<dbReference type="Pfam" id="PF01261">
    <property type="entry name" value="AP_endonuc_2"/>
    <property type="match status" value="1"/>
</dbReference>
<feature type="chain" id="PRO_5045603892" evidence="2">
    <location>
        <begin position="31"/>
        <end position="321"/>
    </location>
</feature>
<feature type="domain" description="Xylose isomerase-like TIM barrel" evidence="3">
    <location>
        <begin position="72"/>
        <end position="307"/>
    </location>
</feature>
<proteinExistence type="predicted"/>
<accession>A0ABT4VT31</accession>
<keyword evidence="5" id="KW-1185">Reference proteome</keyword>
<dbReference type="InterPro" id="IPR013022">
    <property type="entry name" value="Xyl_isomerase-like_TIM-brl"/>
</dbReference>
<dbReference type="InterPro" id="IPR050417">
    <property type="entry name" value="Sugar_Epim/Isomerase"/>
</dbReference>
<dbReference type="SUPFAM" id="SSF51658">
    <property type="entry name" value="Xylose isomerase-like"/>
    <property type="match status" value="1"/>
</dbReference>
<feature type="signal peptide" evidence="2">
    <location>
        <begin position="1"/>
        <end position="30"/>
    </location>
</feature>
<protein>
    <submittedName>
        <fullName evidence="4">TIM barrel protein</fullName>
    </submittedName>
</protein>
<evidence type="ECO:0000259" key="3">
    <source>
        <dbReference type="Pfam" id="PF01261"/>
    </source>
</evidence>
<dbReference type="EMBL" id="JAPJZH010000016">
    <property type="protein sequence ID" value="MDA4847865.1"/>
    <property type="molecule type" value="Genomic_DNA"/>
</dbReference>
<reference evidence="4" key="1">
    <citation type="submission" date="2022-11" db="EMBL/GenBank/DDBJ databases">
        <title>Hoeflea poritis sp. nov., isolated from scleractinian coral Porites lutea.</title>
        <authorList>
            <person name="Zhang G."/>
            <person name="Wei Q."/>
            <person name="Cai L."/>
        </authorList>
    </citation>
    <scope>NUCLEOTIDE SEQUENCE</scope>
    <source>
        <strain evidence="4">E7-10</strain>
    </source>
</reference>
<sequence length="321" mass="34761">MTLDRRTFIASGGVAAIGAASLAMPGMAGAQNATAPAGNAFSLKFAPHLGLNSTTDGMFRHHGGDDPVGQVAFMAEVGFRAIEDNFMKIRDVDTQRRIGREIERQGLEMGVVVNTMVYDRPTFVLDDEAERQRLMQEVHDTAEVARRVGSTYVTTLSGTAHPSIPRDIQTRNMIENLKWAGDVAAQEGLILAVEPINAKGWPGTFVTNVPHGFMIVDAVDMDSVSLIYDFYHQQIDGGDLLDTLDTVESRMGYVQVADNPGRVEPGVGEINYGSIFAALKRKGFAGHIGLEFANSIEGKKGELAVIETLRRLDPVGVEASR</sequence>
<evidence type="ECO:0000313" key="5">
    <source>
        <dbReference type="Proteomes" id="UP001148313"/>
    </source>
</evidence>
<name>A0ABT4VT31_9HYPH</name>
<dbReference type="RefSeq" id="WP_271091708.1">
    <property type="nucleotide sequence ID" value="NZ_JAPJZH010000016.1"/>
</dbReference>
<dbReference type="InterPro" id="IPR006311">
    <property type="entry name" value="TAT_signal"/>
</dbReference>
<keyword evidence="2" id="KW-0732">Signal</keyword>
<organism evidence="4 5">
    <name type="scientific">Hoeflea poritis</name>
    <dbReference type="NCBI Taxonomy" id="2993659"/>
    <lineage>
        <taxon>Bacteria</taxon>
        <taxon>Pseudomonadati</taxon>
        <taxon>Pseudomonadota</taxon>
        <taxon>Alphaproteobacteria</taxon>
        <taxon>Hyphomicrobiales</taxon>
        <taxon>Rhizobiaceae</taxon>
        <taxon>Hoeflea</taxon>
    </lineage>
</organism>
<dbReference type="InterPro" id="IPR036237">
    <property type="entry name" value="Xyl_isomerase-like_sf"/>
</dbReference>
<dbReference type="Proteomes" id="UP001148313">
    <property type="component" value="Unassembled WGS sequence"/>
</dbReference>
<keyword evidence="1" id="KW-0413">Isomerase</keyword>
<evidence type="ECO:0000313" key="4">
    <source>
        <dbReference type="EMBL" id="MDA4847865.1"/>
    </source>
</evidence>
<evidence type="ECO:0000256" key="1">
    <source>
        <dbReference type="ARBA" id="ARBA00023235"/>
    </source>
</evidence>
<dbReference type="PANTHER" id="PTHR43489">
    <property type="entry name" value="ISOMERASE"/>
    <property type="match status" value="1"/>
</dbReference>
<dbReference type="Gene3D" id="3.20.20.150">
    <property type="entry name" value="Divalent-metal-dependent TIM barrel enzymes"/>
    <property type="match status" value="1"/>
</dbReference>
<evidence type="ECO:0000256" key="2">
    <source>
        <dbReference type="SAM" id="SignalP"/>
    </source>
</evidence>
<comment type="caution">
    <text evidence="4">The sequence shown here is derived from an EMBL/GenBank/DDBJ whole genome shotgun (WGS) entry which is preliminary data.</text>
</comment>
<gene>
    <name evidence="4" type="ORF">OOZ53_21075</name>
</gene>